<feature type="domain" description="Putative host cell surface-exposed lipoprotein Ltp-like HTH region" evidence="3">
    <location>
        <begin position="105"/>
        <end position="151"/>
    </location>
</feature>
<protein>
    <submittedName>
        <fullName evidence="4">Ltp family lipoprotein</fullName>
    </submittedName>
</protein>
<dbReference type="RefSeq" id="WP_228417147.1">
    <property type="nucleotide sequence ID" value="NZ_CP081135.1"/>
</dbReference>
<dbReference type="Pfam" id="PF07553">
    <property type="entry name" value="Lipoprotein_Ltp"/>
    <property type="match status" value="2"/>
</dbReference>
<keyword evidence="2" id="KW-0812">Transmembrane</keyword>
<feature type="compositionally biased region" description="Basic and acidic residues" evidence="1">
    <location>
        <begin position="76"/>
        <end position="96"/>
    </location>
</feature>
<dbReference type="KEGG" id="tem:JW646_07455"/>
<evidence type="ECO:0000256" key="1">
    <source>
        <dbReference type="SAM" id="MobiDB-lite"/>
    </source>
</evidence>
<dbReference type="EMBL" id="CP081135">
    <property type="protein sequence ID" value="UEL49271.1"/>
    <property type="molecule type" value="Genomic_DNA"/>
</dbReference>
<evidence type="ECO:0000259" key="3">
    <source>
        <dbReference type="Pfam" id="PF07553"/>
    </source>
</evidence>
<organism evidence="4 5">
    <name type="scientific">Terrisporobacter hibernicus</name>
    <dbReference type="NCBI Taxonomy" id="2813371"/>
    <lineage>
        <taxon>Bacteria</taxon>
        <taxon>Bacillati</taxon>
        <taxon>Bacillota</taxon>
        <taxon>Clostridia</taxon>
        <taxon>Peptostreptococcales</taxon>
        <taxon>Peptostreptococcaceae</taxon>
        <taxon>Terrisporobacter</taxon>
    </lineage>
</organism>
<gene>
    <name evidence="4" type="ORF">JW646_07455</name>
</gene>
<dbReference type="Gene3D" id="1.10.10.10">
    <property type="entry name" value="Winged helix-like DNA-binding domain superfamily/Winged helix DNA-binding domain"/>
    <property type="match status" value="2"/>
</dbReference>
<dbReference type="InterPro" id="IPR011434">
    <property type="entry name" value="Ltp-like_HTH"/>
</dbReference>
<reference evidence="4 5" key="1">
    <citation type="journal article" date="2023" name="Int. J. Syst. Evol. Microbiol.">
        <title>Terrisporobacter hibernicus sp. nov., isolated from bovine faeces in Northern Ireland.</title>
        <authorList>
            <person name="Mitchell M."/>
            <person name="Nguyen S.V."/>
            <person name="Connor M."/>
            <person name="Fairley D.J."/>
            <person name="Donoghue O."/>
            <person name="Marshall H."/>
            <person name="Koolman L."/>
            <person name="McMullan G."/>
            <person name="Schaffer K.E."/>
            <person name="McGrath J.W."/>
            <person name="Fanning S."/>
        </authorList>
    </citation>
    <scope>NUCLEOTIDE SEQUENCE [LARGE SCALE GENOMIC DNA]</scope>
    <source>
        <strain evidence="4 5">MCA3</strain>
    </source>
</reference>
<evidence type="ECO:0000256" key="2">
    <source>
        <dbReference type="SAM" id="Phobius"/>
    </source>
</evidence>
<feature type="transmembrane region" description="Helical" evidence="2">
    <location>
        <begin position="37"/>
        <end position="56"/>
    </location>
</feature>
<evidence type="ECO:0000313" key="5">
    <source>
        <dbReference type="Proteomes" id="UP001198983"/>
    </source>
</evidence>
<keyword evidence="5" id="KW-1185">Reference proteome</keyword>
<feature type="domain" description="Putative host cell surface-exposed lipoprotein Ltp-like HTH region" evidence="3">
    <location>
        <begin position="154"/>
        <end position="201"/>
    </location>
</feature>
<sequence>MSKMIQCKSCSKEVASNEKFCPGCGAKNKKPIYKRPWFIVIAFFVIVGAIGSAGGGDSTKTNSVTTGTEQKISKNQKTEENASVEEKTKEDASVEEKVEEDVPTEYKSALEKAKIYSDTMNMSKAGLYDQLTSEYGEKFSKKAAKYAIDNVDANWKENALKKAKTYQESMAMSPKAIYDQLTSEYGEKFTKKQAKYAIDNLE</sequence>
<keyword evidence="2" id="KW-1133">Transmembrane helix</keyword>
<proteinExistence type="predicted"/>
<name>A0AAX2ZK91_9FIRM</name>
<keyword evidence="4" id="KW-0449">Lipoprotein</keyword>
<feature type="region of interest" description="Disordered" evidence="1">
    <location>
        <begin position="55"/>
        <end position="100"/>
    </location>
</feature>
<dbReference type="AlphaFoldDB" id="A0AAX2ZK91"/>
<feature type="compositionally biased region" description="Polar residues" evidence="1">
    <location>
        <begin position="59"/>
        <end position="75"/>
    </location>
</feature>
<evidence type="ECO:0000313" key="4">
    <source>
        <dbReference type="EMBL" id="UEL49271.1"/>
    </source>
</evidence>
<dbReference type="Proteomes" id="UP001198983">
    <property type="component" value="Chromosome"/>
</dbReference>
<dbReference type="InterPro" id="IPR036388">
    <property type="entry name" value="WH-like_DNA-bd_sf"/>
</dbReference>
<keyword evidence="2" id="KW-0472">Membrane</keyword>
<accession>A0AAX2ZK91</accession>